<dbReference type="EMBL" id="AP027729">
    <property type="protein sequence ID" value="BDZ41789.1"/>
    <property type="molecule type" value="Genomic_DNA"/>
</dbReference>
<protein>
    <recommendedName>
        <fullName evidence="2">chitinase</fullName>
        <ecNumber evidence="2">3.2.1.14</ecNumber>
    </recommendedName>
</protein>
<dbReference type="InterPro" id="IPR001223">
    <property type="entry name" value="Glyco_hydro18_cat"/>
</dbReference>
<dbReference type="InterPro" id="IPR017853">
    <property type="entry name" value="GH"/>
</dbReference>
<reference evidence="10" key="1">
    <citation type="journal article" date="2019" name="Int. J. Syst. Evol. Microbiol.">
        <title>The Global Catalogue of Microorganisms (GCM) 10K type strain sequencing project: providing services to taxonomists for standard genome sequencing and annotation.</title>
        <authorList>
            <consortium name="The Broad Institute Genomics Platform"/>
            <consortium name="The Broad Institute Genome Sequencing Center for Infectious Disease"/>
            <person name="Wu L."/>
            <person name="Ma J."/>
        </authorList>
    </citation>
    <scope>NUCLEOTIDE SEQUENCE [LARGE SCALE GENOMIC DNA]</scope>
    <source>
        <strain evidence="10">NBRC 108565</strain>
    </source>
</reference>
<dbReference type="PROSITE" id="PS01095">
    <property type="entry name" value="GH18_1"/>
    <property type="match status" value="1"/>
</dbReference>
<feature type="region of interest" description="Disordered" evidence="7">
    <location>
        <begin position="290"/>
        <end position="403"/>
    </location>
</feature>
<dbReference type="PANTHER" id="PTHR11177">
    <property type="entry name" value="CHITINASE"/>
    <property type="match status" value="1"/>
</dbReference>
<evidence type="ECO:0000256" key="3">
    <source>
        <dbReference type="ARBA" id="ARBA00022801"/>
    </source>
</evidence>
<feature type="compositionally biased region" description="Low complexity" evidence="7">
    <location>
        <begin position="300"/>
        <end position="333"/>
    </location>
</feature>
<accession>A0ABM8G187</accession>
<evidence type="ECO:0000259" key="8">
    <source>
        <dbReference type="PROSITE" id="PS51910"/>
    </source>
</evidence>
<dbReference type="SMART" id="SM00636">
    <property type="entry name" value="Glyco_18"/>
    <property type="match status" value="1"/>
</dbReference>
<evidence type="ECO:0000256" key="6">
    <source>
        <dbReference type="RuleBase" id="RU004453"/>
    </source>
</evidence>
<evidence type="ECO:0000313" key="10">
    <source>
        <dbReference type="Proteomes" id="UP001321475"/>
    </source>
</evidence>
<dbReference type="InterPro" id="IPR001579">
    <property type="entry name" value="Glyco_hydro_18_chit_AS"/>
</dbReference>
<dbReference type="EC" id="3.2.1.14" evidence="2"/>
<dbReference type="Proteomes" id="UP001321475">
    <property type="component" value="Chromosome"/>
</dbReference>
<organism evidence="9 10">
    <name type="scientific">Paraoerskovia sediminicola</name>
    <dbReference type="NCBI Taxonomy" id="1138587"/>
    <lineage>
        <taxon>Bacteria</taxon>
        <taxon>Bacillati</taxon>
        <taxon>Actinomycetota</taxon>
        <taxon>Actinomycetes</taxon>
        <taxon>Micrococcales</taxon>
        <taxon>Cellulomonadaceae</taxon>
        <taxon>Paraoerskovia</taxon>
    </lineage>
</organism>
<evidence type="ECO:0000256" key="7">
    <source>
        <dbReference type="SAM" id="MobiDB-lite"/>
    </source>
</evidence>
<dbReference type="Gene3D" id="3.20.20.80">
    <property type="entry name" value="Glycosidases"/>
    <property type="match status" value="1"/>
</dbReference>
<proteinExistence type="inferred from homology"/>
<evidence type="ECO:0000256" key="5">
    <source>
        <dbReference type="RuleBase" id="RU000489"/>
    </source>
</evidence>
<feature type="compositionally biased region" description="Low complexity" evidence="7">
    <location>
        <begin position="341"/>
        <end position="374"/>
    </location>
</feature>
<dbReference type="Pfam" id="PF00704">
    <property type="entry name" value="Glyco_hydro_18"/>
    <property type="match status" value="1"/>
</dbReference>
<evidence type="ECO:0000256" key="2">
    <source>
        <dbReference type="ARBA" id="ARBA00012729"/>
    </source>
</evidence>
<gene>
    <name evidence="9" type="ORF">GCM10025865_10880</name>
</gene>
<sequence>MTQTRQGRTEPSARPGGLRRRLTAAIAAIAVAGTGLVGAGFAATSASAAEQTGDSAINGFRNVAYFAQWGVYGRNFQVKDIDTSGEASKLTHINYAFGNIHHQNLTCFEANKAQQDGPNGSDGAGDAYADYGKSYSAAASVSGKADAWDQPLAGSFNQLKQLKAKHPQLRTLLSLGGWTWSKNFSRAAATDASREKLVSSCIDMFIKGDLPKIDGRGGPGAAAGVFDGFDLDWEWPGSNNGLAGNYVDEVNDKENFRLLIEEFRTQLDAYGAQTGKDYLLTAFLPANPADIEVGGWNDPGTSRTSTSGTSRATTSRGRGTAPGPATRATCTTTRSRRDRTPSATASSGRSRSTPTRASTRPSSGSGSPCTGAAGRASRTPRPGVARSARLPAPGNPATRTTTS</sequence>
<comment type="catalytic activity">
    <reaction evidence="1">
        <text>Random endo-hydrolysis of N-acetyl-beta-D-glucosaminide (1-&gt;4)-beta-linkages in chitin and chitodextrins.</text>
        <dbReference type="EC" id="3.2.1.14"/>
    </reaction>
</comment>
<evidence type="ECO:0000256" key="1">
    <source>
        <dbReference type="ARBA" id="ARBA00000822"/>
    </source>
</evidence>
<name>A0ABM8G187_9CELL</name>
<evidence type="ECO:0000313" key="9">
    <source>
        <dbReference type="EMBL" id="BDZ41789.1"/>
    </source>
</evidence>
<comment type="similarity">
    <text evidence="6">Belongs to the glycosyl hydrolase 18 family.</text>
</comment>
<keyword evidence="3 5" id="KW-0378">Hydrolase</keyword>
<dbReference type="PANTHER" id="PTHR11177:SF317">
    <property type="entry name" value="CHITINASE 12-RELATED"/>
    <property type="match status" value="1"/>
</dbReference>
<dbReference type="InterPro" id="IPR011583">
    <property type="entry name" value="Chitinase_II/V-like_cat"/>
</dbReference>
<keyword evidence="10" id="KW-1185">Reference proteome</keyword>
<feature type="domain" description="GH18" evidence="8">
    <location>
        <begin position="60"/>
        <end position="403"/>
    </location>
</feature>
<dbReference type="PROSITE" id="PS51910">
    <property type="entry name" value="GH18_2"/>
    <property type="match status" value="1"/>
</dbReference>
<evidence type="ECO:0000256" key="4">
    <source>
        <dbReference type="ARBA" id="ARBA00023295"/>
    </source>
</evidence>
<dbReference type="SUPFAM" id="SSF51445">
    <property type="entry name" value="(Trans)glycosidases"/>
    <property type="match status" value="1"/>
</dbReference>
<keyword evidence="4 5" id="KW-0326">Glycosidase</keyword>
<dbReference type="InterPro" id="IPR050314">
    <property type="entry name" value="Glycosyl_Hydrlase_18"/>
</dbReference>